<reference evidence="1 2" key="1">
    <citation type="submission" date="2019-12" db="EMBL/GenBank/DDBJ databases">
        <title>Endophytic bacteria associated with Panax ginseng seedlings.</title>
        <authorList>
            <person name="Park J.M."/>
            <person name="Shin R."/>
            <person name="Jo S.H."/>
        </authorList>
    </citation>
    <scope>NUCLEOTIDE SEQUENCE [LARGE SCALE GENOMIC DNA]</scope>
    <source>
        <strain evidence="1 2">PgKB32</strain>
    </source>
</reference>
<name>A0A6L5C112_9PSED</name>
<comment type="caution">
    <text evidence="1">The sequence shown here is derived from an EMBL/GenBank/DDBJ whole genome shotgun (WGS) entry which is preliminary data.</text>
</comment>
<organism evidence="1 2">
    <name type="scientific">Pseudomonas frederiksbergensis</name>
    <dbReference type="NCBI Taxonomy" id="104087"/>
    <lineage>
        <taxon>Bacteria</taxon>
        <taxon>Pseudomonadati</taxon>
        <taxon>Pseudomonadota</taxon>
        <taxon>Gammaproteobacteria</taxon>
        <taxon>Pseudomonadales</taxon>
        <taxon>Pseudomonadaceae</taxon>
        <taxon>Pseudomonas</taxon>
    </lineage>
</organism>
<sequence>MGDLFYNAAILRATYHREPGFNLFTVLRNNSDEVYLHSRFLAYLLNPKGSHGCGIRLLNAFLEVMEVEGFDLTSATVQAEYKSIDIFVQNSQGQAIVIENKIYARDAYEQLHRYNQLVKREGYQKTWNLYLTLDGSEPAGHSKKDLDVSVISYETDIIRWLERCIPLVAREAGLREAIFQYIELLQKLTSTDQGGKYMEQLKKKLKEGDNLLLVADINRAYKEVQIELQAELWERMRTYQAQTYPEMPEPENTADIDAIRNYYTKSKNNRHFGLYYPLGLVPGYAYIELDHYLYFGYHTYGDDREGGTEALLKLSNQLLKSEAEEGDFFWRYPTQNLNYKNPKMEDLNVLRDTVKQQAIAQELIDGVHVLWLNAFNSAAGPSSVVGCE</sequence>
<evidence type="ECO:0000313" key="2">
    <source>
        <dbReference type="Proteomes" id="UP000475265"/>
    </source>
</evidence>
<dbReference type="Proteomes" id="UP000475265">
    <property type="component" value="Unassembled WGS sequence"/>
</dbReference>
<gene>
    <name evidence="1" type="ORF">FX983_02279</name>
</gene>
<dbReference type="EMBL" id="JAAAXX010000001">
    <property type="protein sequence ID" value="KAF2394298.1"/>
    <property type="molecule type" value="Genomic_DNA"/>
</dbReference>
<evidence type="ECO:0000313" key="1">
    <source>
        <dbReference type="EMBL" id="KAF2394298.1"/>
    </source>
</evidence>
<protein>
    <recommendedName>
        <fullName evidence="3">PD-(D/E)XK nuclease superfamily protein</fullName>
    </recommendedName>
</protein>
<proteinExistence type="predicted"/>
<dbReference type="AlphaFoldDB" id="A0A6L5C112"/>
<accession>A0A6L5C112</accession>
<dbReference type="Pfam" id="PF14281">
    <property type="entry name" value="PDDEXK_4"/>
    <property type="match status" value="1"/>
</dbReference>
<dbReference type="InterPro" id="IPR029470">
    <property type="entry name" value="PDDEXK_4"/>
</dbReference>
<dbReference type="RefSeq" id="WP_163909554.1">
    <property type="nucleotide sequence ID" value="NZ_JAAAXX010000001.1"/>
</dbReference>
<evidence type="ECO:0008006" key="3">
    <source>
        <dbReference type="Google" id="ProtNLM"/>
    </source>
</evidence>